<comment type="caution">
    <text evidence="2">The sequence shown here is derived from an EMBL/GenBank/DDBJ whole genome shotgun (WGS) entry which is preliminary data.</text>
</comment>
<keyword evidence="1" id="KW-0732">Signal</keyword>
<evidence type="ECO:0000313" key="2">
    <source>
        <dbReference type="EMBL" id="MDO7834191.1"/>
    </source>
</evidence>
<name>A0ABT8ZKX3_9SPHN</name>
<reference evidence="2" key="1">
    <citation type="submission" date="2023-07" db="EMBL/GenBank/DDBJ databases">
        <title>Bacterial whole genome sequence for Sphingobium sp. HBC34.</title>
        <authorList>
            <person name="Le V."/>
            <person name="Ko S.-R."/>
            <person name="Ahn C.-Y."/>
            <person name="Oh H.-M."/>
        </authorList>
    </citation>
    <scope>NUCLEOTIDE SEQUENCE</scope>
    <source>
        <strain evidence="2">HBC34</strain>
    </source>
</reference>
<feature type="signal peptide" evidence="1">
    <location>
        <begin position="1"/>
        <end position="26"/>
    </location>
</feature>
<dbReference type="RefSeq" id="WP_304534694.1">
    <property type="nucleotide sequence ID" value="NZ_JAUQOM010000001.1"/>
</dbReference>
<dbReference type="EMBL" id="JAUQOM010000001">
    <property type="protein sequence ID" value="MDO7834191.1"/>
    <property type="molecule type" value="Genomic_DNA"/>
</dbReference>
<sequence length="218" mass="23107">MADSSQRMRILPILAILALAPQSALASDDVPLSPIGFSFSPSVPKALSPDHPLYRRIALEPVADMPGVVGAKATLGLTGAAKRSSFEKALRETMDKLNMLAPTIAEAKVRLSPRWIDMDAPFKISFSSRASVTMGWSLTRIDNGQLLFQRDISTAAESKGGNGTARTVGVGRIALMTNIASALSCIDKAAYGAAPQDCALSPNFQYKAPTSIIMFLPG</sequence>
<protein>
    <submittedName>
        <fullName evidence="2">Uncharacterized protein</fullName>
    </submittedName>
</protein>
<keyword evidence="3" id="KW-1185">Reference proteome</keyword>
<evidence type="ECO:0000256" key="1">
    <source>
        <dbReference type="SAM" id="SignalP"/>
    </source>
</evidence>
<feature type="chain" id="PRO_5047217777" evidence="1">
    <location>
        <begin position="27"/>
        <end position="218"/>
    </location>
</feature>
<gene>
    <name evidence="2" type="ORF">Q4610_03950</name>
</gene>
<evidence type="ECO:0000313" key="3">
    <source>
        <dbReference type="Proteomes" id="UP001176471"/>
    </source>
</evidence>
<dbReference type="Proteomes" id="UP001176471">
    <property type="component" value="Unassembled WGS sequence"/>
</dbReference>
<organism evidence="2 3">
    <name type="scientific">Sphingobium cyanobacteriorum</name>
    <dbReference type="NCBI Taxonomy" id="3063954"/>
    <lineage>
        <taxon>Bacteria</taxon>
        <taxon>Pseudomonadati</taxon>
        <taxon>Pseudomonadota</taxon>
        <taxon>Alphaproteobacteria</taxon>
        <taxon>Sphingomonadales</taxon>
        <taxon>Sphingomonadaceae</taxon>
        <taxon>Sphingobium</taxon>
    </lineage>
</organism>
<accession>A0ABT8ZKX3</accession>
<proteinExistence type="predicted"/>